<feature type="compositionally biased region" description="Low complexity" evidence="1">
    <location>
        <begin position="127"/>
        <end position="146"/>
    </location>
</feature>
<keyword evidence="2" id="KW-0472">Membrane</keyword>
<organism evidence="3 4">
    <name type="scientific">Streptomyces chryseus</name>
    <dbReference type="NCBI Taxonomy" id="68186"/>
    <lineage>
        <taxon>Bacteria</taxon>
        <taxon>Bacillati</taxon>
        <taxon>Actinomycetota</taxon>
        <taxon>Actinomycetes</taxon>
        <taxon>Kitasatosporales</taxon>
        <taxon>Streptomycetaceae</taxon>
        <taxon>Streptomyces</taxon>
    </lineage>
</organism>
<feature type="transmembrane region" description="Helical" evidence="2">
    <location>
        <begin position="38"/>
        <end position="58"/>
    </location>
</feature>
<comment type="caution">
    <text evidence="3">The sequence shown here is derived from an EMBL/GenBank/DDBJ whole genome shotgun (WGS) entry which is preliminary data.</text>
</comment>
<gene>
    <name evidence="3" type="ORF">GCM10010346_19440</name>
</gene>
<dbReference type="EMBL" id="BMVO01000004">
    <property type="protein sequence ID" value="GHA96779.1"/>
    <property type="molecule type" value="Genomic_DNA"/>
</dbReference>
<evidence type="ECO:0000256" key="1">
    <source>
        <dbReference type="SAM" id="MobiDB-lite"/>
    </source>
</evidence>
<evidence type="ECO:0008006" key="5">
    <source>
        <dbReference type="Google" id="ProtNLM"/>
    </source>
</evidence>
<proteinExistence type="predicted"/>
<keyword evidence="2" id="KW-1133">Transmembrane helix</keyword>
<keyword evidence="4" id="KW-1185">Reference proteome</keyword>
<protein>
    <recommendedName>
        <fullName evidence="5">DNA-binding protein</fullName>
    </recommendedName>
</protein>
<feature type="compositionally biased region" description="Polar residues" evidence="1">
    <location>
        <begin position="109"/>
        <end position="119"/>
    </location>
</feature>
<evidence type="ECO:0000256" key="2">
    <source>
        <dbReference type="SAM" id="Phobius"/>
    </source>
</evidence>
<evidence type="ECO:0000313" key="4">
    <source>
        <dbReference type="Proteomes" id="UP000599437"/>
    </source>
</evidence>
<keyword evidence="2" id="KW-0812">Transmembrane</keyword>
<feature type="region of interest" description="Disordered" evidence="1">
    <location>
        <begin position="61"/>
        <end position="148"/>
    </location>
</feature>
<evidence type="ECO:0000313" key="3">
    <source>
        <dbReference type="EMBL" id="GHA96779.1"/>
    </source>
</evidence>
<dbReference type="Proteomes" id="UP000599437">
    <property type="component" value="Unassembled WGS sequence"/>
</dbReference>
<name>A0ABQ3DLM9_9ACTN</name>
<accession>A0ABQ3DLM9</accession>
<reference evidence="4" key="1">
    <citation type="journal article" date="2019" name="Int. J. Syst. Evol. Microbiol.">
        <title>The Global Catalogue of Microorganisms (GCM) 10K type strain sequencing project: providing services to taxonomists for standard genome sequencing and annotation.</title>
        <authorList>
            <consortium name="The Broad Institute Genomics Platform"/>
            <consortium name="The Broad Institute Genome Sequencing Center for Infectious Disease"/>
            <person name="Wu L."/>
            <person name="Ma J."/>
        </authorList>
    </citation>
    <scope>NUCLEOTIDE SEQUENCE [LARGE SCALE GENOMIC DNA]</scope>
    <source>
        <strain evidence="4">JCM 4737</strain>
    </source>
</reference>
<feature type="region of interest" description="Disordered" evidence="1">
    <location>
        <begin position="1"/>
        <end position="33"/>
    </location>
</feature>
<sequence>MRPRRAYSPTPLTAPTPLTSPGPAATVPAPRPPRPRRVVLAAAAVAVLAAGVAALAFAGPGTPTARSAEGRGPTASAGRSDGADATRGAGEDRTRQSPAGAPGARPGTSGPSASRTPSATAEPKRSGTPTTRAPRPARRPGGAPAGVPFGWTVDSDVWQSGCDHGYLVARGPDRVPPPPVEQDAGPWARSLDALHAGDTNVRVTLRGTSERAVVLEALRVRVTQRDAPARGNVYGMSDGCGGALSPRHIAVDLDAPRPVARSVAGFDGVAETPIPAVAFPYTVSVTDPEVLLVNARTAGCDCRWYLELVWSSGARSGTVRISDNGRPFRTSGAKGMPRYAYSATEHRWITSR</sequence>
<feature type="compositionally biased region" description="Basic and acidic residues" evidence="1">
    <location>
        <begin position="81"/>
        <end position="95"/>
    </location>
</feature>